<evidence type="ECO:0000313" key="1">
    <source>
        <dbReference type="EMBL" id="KAG8006268.1"/>
    </source>
</evidence>
<proteinExistence type="predicted"/>
<name>A0ACB7EX57_NIBAL</name>
<gene>
    <name evidence="1" type="primary">GVIN1.5</name>
    <name evidence="1" type="ORF">GBF38_005505</name>
</gene>
<protein>
    <submittedName>
        <fullName evidence="1">Interferon-induced very large GTPase 1</fullName>
    </submittedName>
</protein>
<comment type="caution">
    <text evidence="1">The sequence shown here is derived from an EMBL/GenBank/DDBJ whole genome shotgun (WGS) entry which is preliminary data.</text>
</comment>
<reference evidence="1" key="1">
    <citation type="submission" date="2020-04" db="EMBL/GenBank/DDBJ databases">
        <title>A chromosome-scale assembly and high-density genetic map of the yellow drum (Nibea albiflora) genome.</title>
        <authorList>
            <person name="Xu D."/>
            <person name="Zhang W."/>
            <person name="Chen R."/>
            <person name="Tan P."/>
            <person name="Wang L."/>
            <person name="Song H."/>
            <person name="Tian L."/>
            <person name="Zhu Q."/>
            <person name="Wang B."/>
        </authorList>
    </citation>
    <scope>NUCLEOTIDE SEQUENCE</scope>
    <source>
        <strain evidence="1">ZJHYS-2018</strain>
    </source>
</reference>
<accession>A0ACB7EX57</accession>
<sequence>MAPVNAGYSEAVYELKKNIIHILGSCVSSSNNISEFTEWMTSLWTAVKHENFIFSFRNSLVADAYMRLCTEFNKWEWDFKKEMYTWVTTAETRISNFGTVAVKSEISDMAEVLTKLKSEACTVLSKLETKLL</sequence>
<dbReference type="Proteomes" id="UP000805704">
    <property type="component" value="Chromosome 21"/>
</dbReference>
<evidence type="ECO:0000313" key="2">
    <source>
        <dbReference type="Proteomes" id="UP000805704"/>
    </source>
</evidence>
<feature type="non-terminal residue" evidence="1">
    <location>
        <position position="132"/>
    </location>
</feature>
<dbReference type="EMBL" id="CM024809">
    <property type="protein sequence ID" value="KAG8006268.1"/>
    <property type="molecule type" value="Genomic_DNA"/>
</dbReference>
<organism evidence="1 2">
    <name type="scientific">Nibea albiflora</name>
    <name type="common">Yellow drum</name>
    <name type="synonym">Corvina albiflora</name>
    <dbReference type="NCBI Taxonomy" id="240163"/>
    <lineage>
        <taxon>Eukaryota</taxon>
        <taxon>Metazoa</taxon>
        <taxon>Chordata</taxon>
        <taxon>Craniata</taxon>
        <taxon>Vertebrata</taxon>
        <taxon>Euteleostomi</taxon>
        <taxon>Actinopterygii</taxon>
        <taxon>Neopterygii</taxon>
        <taxon>Teleostei</taxon>
        <taxon>Neoteleostei</taxon>
        <taxon>Acanthomorphata</taxon>
        <taxon>Eupercaria</taxon>
        <taxon>Sciaenidae</taxon>
        <taxon>Nibea</taxon>
    </lineage>
</organism>
<keyword evidence="2" id="KW-1185">Reference proteome</keyword>